<dbReference type="SUPFAM" id="SSF52172">
    <property type="entry name" value="CheY-like"/>
    <property type="match status" value="1"/>
</dbReference>
<dbReference type="SMART" id="SM00448">
    <property type="entry name" value="REC"/>
    <property type="match status" value="1"/>
</dbReference>
<evidence type="ECO:0000259" key="4">
    <source>
        <dbReference type="PROSITE" id="PS50043"/>
    </source>
</evidence>
<proteinExistence type="predicted"/>
<reference evidence="6 7" key="1">
    <citation type="journal article" date="2013" name="Genome Biol. Evol.">
        <title>Genomes of Stigonematalean cyanobacteria (subsection V) and the evolution of oxygenic photosynthesis from prokaryotes to plastids.</title>
        <authorList>
            <person name="Dagan T."/>
            <person name="Roettger M."/>
            <person name="Stucken K."/>
            <person name="Landan G."/>
            <person name="Koch R."/>
            <person name="Major P."/>
            <person name="Gould S.B."/>
            <person name="Goremykin V.V."/>
            <person name="Rippka R."/>
            <person name="Tandeau de Marsac N."/>
            <person name="Gugger M."/>
            <person name="Lockhart P.J."/>
            <person name="Allen J.F."/>
            <person name="Brune I."/>
            <person name="Maus I."/>
            <person name="Puhler A."/>
            <person name="Martin W.F."/>
        </authorList>
    </citation>
    <scope>NUCLEOTIDE SEQUENCE [LARGE SCALE GENOMIC DNA]</scope>
    <source>
        <strain evidence="6 7">PCC 7110</strain>
    </source>
</reference>
<accession>A0A139WR20</accession>
<sequence>MIRTVLIEDIEIIRLGIITAITRTSNSNISVCGESATGAKGLELVKSLRPNVAIVDINLPDMSGIELTENIKKFDNSIKVLILSGETKKEIVKAAFISGADSYCTKQLETKKLIDAVITTHRGESYIDSAISRTLIGMLNQADEKPVEKKKIVEKDSLTKKETDVLRLMAAGLTNDEIANKLYISLGTLRSHSHKIYGKLKVKNRMQAVVIGIERNLIDYEDVMTSKGNYSFDSKQDICATQRLEAVRSSVYIPA</sequence>
<protein>
    <recommendedName>
        <fullName evidence="8">LuxR family transcriptional regulator</fullName>
    </recommendedName>
</protein>
<dbReference type="CDD" id="cd17535">
    <property type="entry name" value="REC_NarL-like"/>
    <property type="match status" value="1"/>
</dbReference>
<dbReference type="PANTHER" id="PTHR43214">
    <property type="entry name" value="TWO-COMPONENT RESPONSE REGULATOR"/>
    <property type="match status" value="1"/>
</dbReference>
<dbReference type="PRINTS" id="PR00038">
    <property type="entry name" value="HTHLUXR"/>
</dbReference>
<dbReference type="STRING" id="128403.WA1_50175"/>
<evidence type="ECO:0000256" key="3">
    <source>
        <dbReference type="PROSITE-ProRule" id="PRU00169"/>
    </source>
</evidence>
<dbReference type="GO" id="GO:0006355">
    <property type="term" value="P:regulation of DNA-templated transcription"/>
    <property type="evidence" value="ECO:0007669"/>
    <property type="project" value="InterPro"/>
</dbReference>
<dbReference type="RefSeq" id="WP_017741086.1">
    <property type="nucleotide sequence ID" value="NZ_KQ976355.1"/>
</dbReference>
<dbReference type="OrthoDB" id="3827286at2"/>
<name>A0A139WR20_9CYAN</name>
<dbReference type="Gene3D" id="3.40.50.2300">
    <property type="match status" value="1"/>
</dbReference>
<feature type="modified residue" description="4-aspartylphosphate" evidence="3">
    <location>
        <position position="56"/>
    </location>
</feature>
<dbReference type="InterPro" id="IPR000792">
    <property type="entry name" value="Tscrpt_reg_LuxR_C"/>
</dbReference>
<dbReference type="InterPro" id="IPR011006">
    <property type="entry name" value="CheY-like_superfamily"/>
</dbReference>
<dbReference type="GO" id="GO:0003677">
    <property type="term" value="F:DNA binding"/>
    <property type="evidence" value="ECO:0007669"/>
    <property type="project" value="UniProtKB-KW"/>
</dbReference>
<dbReference type="EMBL" id="ANNX02000064">
    <property type="protein sequence ID" value="KYC34895.1"/>
    <property type="molecule type" value="Genomic_DNA"/>
</dbReference>
<feature type="domain" description="HTH luxR-type" evidence="4">
    <location>
        <begin position="151"/>
        <end position="216"/>
    </location>
</feature>
<comment type="caution">
    <text evidence="6">The sequence shown here is derived from an EMBL/GenBank/DDBJ whole genome shotgun (WGS) entry which is preliminary data.</text>
</comment>
<evidence type="ECO:0000256" key="1">
    <source>
        <dbReference type="ARBA" id="ARBA00022553"/>
    </source>
</evidence>
<dbReference type="InterPro" id="IPR039420">
    <property type="entry name" value="WalR-like"/>
</dbReference>
<dbReference type="InterPro" id="IPR001789">
    <property type="entry name" value="Sig_transdc_resp-reg_receiver"/>
</dbReference>
<dbReference type="PROSITE" id="PS50043">
    <property type="entry name" value="HTH_LUXR_2"/>
    <property type="match status" value="1"/>
</dbReference>
<dbReference type="GO" id="GO:0000160">
    <property type="term" value="P:phosphorelay signal transduction system"/>
    <property type="evidence" value="ECO:0007669"/>
    <property type="project" value="InterPro"/>
</dbReference>
<dbReference type="InterPro" id="IPR058245">
    <property type="entry name" value="NreC/VraR/RcsB-like_REC"/>
</dbReference>
<dbReference type="AlphaFoldDB" id="A0A139WR20"/>
<dbReference type="Pfam" id="PF00196">
    <property type="entry name" value="GerE"/>
    <property type="match status" value="1"/>
</dbReference>
<dbReference type="PANTHER" id="PTHR43214:SF43">
    <property type="entry name" value="TWO-COMPONENT RESPONSE REGULATOR"/>
    <property type="match status" value="1"/>
</dbReference>
<keyword evidence="1 3" id="KW-0597">Phosphoprotein</keyword>
<dbReference type="CDD" id="cd06170">
    <property type="entry name" value="LuxR_C_like"/>
    <property type="match status" value="1"/>
</dbReference>
<evidence type="ECO:0000313" key="7">
    <source>
        <dbReference type="Proteomes" id="UP000076925"/>
    </source>
</evidence>
<gene>
    <name evidence="6" type="ORF">WA1_50175</name>
</gene>
<organism evidence="6 7">
    <name type="scientific">Scytonema hofmannii PCC 7110</name>
    <dbReference type="NCBI Taxonomy" id="128403"/>
    <lineage>
        <taxon>Bacteria</taxon>
        <taxon>Bacillati</taxon>
        <taxon>Cyanobacteriota</taxon>
        <taxon>Cyanophyceae</taxon>
        <taxon>Nostocales</taxon>
        <taxon>Scytonemataceae</taxon>
        <taxon>Scytonema</taxon>
    </lineage>
</organism>
<dbReference type="PROSITE" id="PS50110">
    <property type="entry name" value="RESPONSE_REGULATORY"/>
    <property type="match status" value="1"/>
</dbReference>
<evidence type="ECO:0008006" key="8">
    <source>
        <dbReference type="Google" id="ProtNLM"/>
    </source>
</evidence>
<evidence type="ECO:0000259" key="5">
    <source>
        <dbReference type="PROSITE" id="PS50110"/>
    </source>
</evidence>
<dbReference type="SMART" id="SM00421">
    <property type="entry name" value="HTH_LUXR"/>
    <property type="match status" value="1"/>
</dbReference>
<keyword evidence="2" id="KW-0238">DNA-binding</keyword>
<dbReference type="Proteomes" id="UP000076925">
    <property type="component" value="Unassembled WGS sequence"/>
</dbReference>
<keyword evidence="7" id="KW-1185">Reference proteome</keyword>
<feature type="domain" description="Response regulatory" evidence="5">
    <location>
        <begin position="3"/>
        <end position="121"/>
    </location>
</feature>
<evidence type="ECO:0000256" key="2">
    <source>
        <dbReference type="ARBA" id="ARBA00023125"/>
    </source>
</evidence>
<dbReference type="Pfam" id="PF00072">
    <property type="entry name" value="Response_reg"/>
    <property type="match status" value="1"/>
</dbReference>
<evidence type="ECO:0000313" key="6">
    <source>
        <dbReference type="EMBL" id="KYC34895.1"/>
    </source>
</evidence>